<dbReference type="AlphaFoldDB" id="A0A1F6EG84"/>
<evidence type="ECO:0008006" key="3">
    <source>
        <dbReference type="Google" id="ProtNLM"/>
    </source>
</evidence>
<evidence type="ECO:0000313" key="1">
    <source>
        <dbReference type="EMBL" id="OGG72656.1"/>
    </source>
</evidence>
<sequence>MEQYKVLITTSGIGSRLKELTKNANKALIPINGRATISYVLNSYPKDVPIVVTLGYLADQVKDFLMKNHADRQIEFVTVDKFQGEGSSQLCSTLCAKDNLQCPFIFHACDTIILEKVPEPIEDWVAGYVVAPESIDISQYRSHKVGDEYVLEVQDKGAPHFDSIHIGMIGIKDHELFWKTADELYEKDPSNQTLGDVPVVEAMIAKGAKFKWVPFHTWLDTGNIPALKATEKFLAARG</sequence>
<reference evidence="1 2" key="1">
    <citation type="journal article" date="2016" name="Nat. Commun.">
        <title>Thousands of microbial genomes shed light on interconnected biogeochemical processes in an aquifer system.</title>
        <authorList>
            <person name="Anantharaman K."/>
            <person name="Brown C.T."/>
            <person name="Hug L.A."/>
            <person name="Sharon I."/>
            <person name="Castelle C.J."/>
            <person name="Probst A.J."/>
            <person name="Thomas B.C."/>
            <person name="Singh A."/>
            <person name="Wilkins M.J."/>
            <person name="Karaoz U."/>
            <person name="Brodie E.L."/>
            <person name="Williams K.H."/>
            <person name="Hubbard S.S."/>
            <person name="Banfield J.F."/>
        </authorList>
    </citation>
    <scope>NUCLEOTIDE SEQUENCE [LARGE SCALE GENOMIC DNA]</scope>
</reference>
<organism evidence="1 2">
    <name type="scientific">Candidatus Kaiserbacteria bacterium RIFCSPLOWO2_01_FULL_53_17</name>
    <dbReference type="NCBI Taxonomy" id="1798511"/>
    <lineage>
        <taxon>Bacteria</taxon>
        <taxon>Candidatus Kaiseribacteriota</taxon>
    </lineage>
</organism>
<dbReference type="EMBL" id="MFLY01000036">
    <property type="protein sequence ID" value="OGG72656.1"/>
    <property type="molecule type" value="Genomic_DNA"/>
</dbReference>
<name>A0A1F6EG84_9BACT</name>
<dbReference type="Gene3D" id="3.90.550.10">
    <property type="entry name" value="Spore Coat Polysaccharide Biosynthesis Protein SpsA, Chain A"/>
    <property type="match status" value="1"/>
</dbReference>
<dbReference type="Proteomes" id="UP000177306">
    <property type="component" value="Unassembled WGS sequence"/>
</dbReference>
<accession>A0A1F6EG84</accession>
<proteinExistence type="predicted"/>
<comment type="caution">
    <text evidence="1">The sequence shown here is derived from an EMBL/GenBank/DDBJ whole genome shotgun (WGS) entry which is preliminary data.</text>
</comment>
<gene>
    <name evidence="1" type="ORF">A3A38_00250</name>
</gene>
<evidence type="ECO:0000313" key="2">
    <source>
        <dbReference type="Proteomes" id="UP000177306"/>
    </source>
</evidence>
<dbReference type="SUPFAM" id="SSF53448">
    <property type="entry name" value="Nucleotide-diphospho-sugar transferases"/>
    <property type="match status" value="1"/>
</dbReference>
<protein>
    <recommendedName>
        <fullName evidence="3">MobA-like NTP transferase domain-containing protein</fullName>
    </recommendedName>
</protein>
<dbReference type="InterPro" id="IPR029044">
    <property type="entry name" value="Nucleotide-diphossugar_trans"/>
</dbReference>